<evidence type="ECO:0000313" key="8">
    <source>
        <dbReference type="EMBL" id="KAB0679093.1"/>
    </source>
</evidence>
<dbReference type="EMBL" id="VZDO01000011">
    <property type="protein sequence ID" value="KAB0679093.1"/>
    <property type="molecule type" value="Genomic_DNA"/>
</dbReference>
<accession>A0A7V7PNC1</accession>
<dbReference type="InterPro" id="IPR017871">
    <property type="entry name" value="ABC_transporter-like_CS"/>
</dbReference>
<dbReference type="SMART" id="SM00382">
    <property type="entry name" value="AAA"/>
    <property type="match status" value="1"/>
</dbReference>
<dbReference type="RefSeq" id="WP_150970740.1">
    <property type="nucleotide sequence ID" value="NZ_VZDO01000011.1"/>
</dbReference>
<evidence type="ECO:0000313" key="9">
    <source>
        <dbReference type="Proteomes" id="UP000432089"/>
    </source>
</evidence>
<name>A0A7V7PNC1_9HYPH</name>
<keyword evidence="5" id="KW-0862">Zinc</keyword>
<dbReference type="InterPro" id="IPR050153">
    <property type="entry name" value="Metal_Ion_Import_ABC"/>
</dbReference>
<dbReference type="InterPro" id="IPR027417">
    <property type="entry name" value="P-loop_NTPase"/>
</dbReference>
<gene>
    <name evidence="8" type="ORF">F6X38_14495</name>
</gene>
<reference evidence="8 9" key="1">
    <citation type="submission" date="2019-09" db="EMBL/GenBank/DDBJ databases">
        <title>YIM 132180 draft genome.</title>
        <authorList>
            <person name="Zhang K."/>
        </authorList>
    </citation>
    <scope>NUCLEOTIDE SEQUENCE [LARGE SCALE GENOMIC DNA]</scope>
    <source>
        <strain evidence="8 9">YIM 132180</strain>
    </source>
</reference>
<dbReference type="PROSITE" id="PS50893">
    <property type="entry name" value="ABC_TRANSPORTER_2"/>
    <property type="match status" value="1"/>
</dbReference>
<organism evidence="8 9">
    <name type="scientific">Plantimonas leprariae</name>
    <dbReference type="NCBI Taxonomy" id="2615207"/>
    <lineage>
        <taxon>Bacteria</taxon>
        <taxon>Pseudomonadati</taxon>
        <taxon>Pseudomonadota</taxon>
        <taxon>Alphaproteobacteria</taxon>
        <taxon>Hyphomicrobiales</taxon>
        <taxon>Aurantimonadaceae</taxon>
        <taxon>Plantimonas</taxon>
    </lineage>
</organism>
<evidence type="ECO:0000256" key="4">
    <source>
        <dbReference type="ARBA" id="ARBA00022840"/>
    </source>
</evidence>
<dbReference type="PROSITE" id="PS00211">
    <property type="entry name" value="ABC_TRANSPORTER_1"/>
    <property type="match status" value="1"/>
</dbReference>
<evidence type="ECO:0000256" key="1">
    <source>
        <dbReference type="ARBA" id="ARBA00005417"/>
    </source>
</evidence>
<dbReference type="GO" id="GO:0016887">
    <property type="term" value="F:ATP hydrolysis activity"/>
    <property type="evidence" value="ECO:0007669"/>
    <property type="project" value="InterPro"/>
</dbReference>
<feature type="domain" description="ABC transporter" evidence="7">
    <location>
        <begin position="6"/>
        <end position="229"/>
    </location>
</feature>
<dbReference type="InterPro" id="IPR003439">
    <property type="entry name" value="ABC_transporter-like_ATP-bd"/>
</dbReference>
<dbReference type="GO" id="GO:0006829">
    <property type="term" value="P:zinc ion transport"/>
    <property type="evidence" value="ECO:0007669"/>
    <property type="project" value="UniProtKB-KW"/>
</dbReference>
<protein>
    <submittedName>
        <fullName evidence="8">ABC transporter ATP-binding protein</fullName>
    </submittedName>
</protein>
<dbReference type="GO" id="GO:0005524">
    <property type="term" value="F:ATP binding"/>
    <property type="evidence" value="ECO:0007669"/>
    <property type="project" value="UniProtKB-KW"/>
</dbReference>
<evidence type="ECO:0000256" key="6">
    <source>
        <dbReference type="ARBA" id="ARBA00023065"/>
    </source>
</evidence>
<keyword evidence="9" id="KW-1185">Reference proteome</keyword>
<dbReference type="Proteomes" id="UP000432089">
    <property type="component" value="Unassembled WGS sequence"/>
</dbReference>
<keyword evidence="4 8" id="KW-0067">ATP-binding</keyword>
<comment type="caution">
    <text evidence="8">The sequence shown here is derived from an EMBL/GenBank/DDBJ whole genome shotgun (WGS) entry which is preliminary data.</text>
</comment>
<comment type="similarity">
    <text evidence="1">Belongs to the ABC transporter superfamily.</text>
</comment>
<proteinExistence type="inferred from homology"/>
<keyword evidence="3" id="KW-0547">Nucleotide-binding</keyword>
<sequence length="264" mass="28000">MGEAVLRLAGAGHSYDGRVWQFRRLDLSVDSGDVVAILGPNGRGKSTLLRVMAGLVRATEGTVGAAGPIGFVPQDFAGAFPYSALDIVLMGRARHVATLRMPTANDEAIALDALRDVGMADLAGRSFDRLSGGERQLVLIARALASEGAILLLDEPASALDLKNQDRVLDLLGRLAAQGRTLVFTTHQPNHAITAASKALLMMEDESPIFGAVDDVVTERNLEALYGLPVRLVRFEAEGAPLTAAAPVFRRRGSGRDAKEPPGR</sequence>
<keyword evidence="5" id="KW-0864">Zinc transport</keyword>
<evidence type="ECO:0000256" key="5">
    <source>
        <dbReference type="ARBA" id="ARBA00022906"/>
    </source>
</evidence>
<evidence type="ECO:0000259" key="7">
    <source>
        <dbReference type="PROSITE" id="PS50893"/>
    </source>
</evidence>
<dbReference type="Pfam" id="PF00005">
    <property type="entry name" value="ABC_tran"/>
    <property type="match status" value="1"/>
</dbReference>
<evidence type="ECO:0000256" key="2">
    <source>
        <dbReference type="ARBA" id="ARBA00022448"/>
    </source>
</evidence>
<evidence type="ECO:0000256" key="3">
    <source>
        <dbReference type="ARBA" id="ARBA00022741"/>
    </source>
</evidence>
<dbReference type="AlphaFoldDB" id="A0A7V7PNC1"/>
<dbReference type="SUPFAM" id="SSF52540">
    <property type="entry name" value="P-loop containing nucleoside triphosphate hydrolases"/>
    <property type="match status" value="1"/>
</dbReference>
<keyword evidence="2" id="KW-0813">Transport</keyword>
<dbReference type="PANTHER" id="PTHR42734">
    <property type="entry name" value="METAL TRANSPORT SYSTEM ATP-BINDING PROTEIN TM_0124-RELATED"/>
    <property type="match status" value="1"/>
</dbReference>
<dbReference type="Gene3D" id="3.40.50.300">
    <property type="entry name" value="P-loop containing nucleotide triphosphate hydrolases"/>
    <property type="match status" value="1"/>
</dbReference>
<dbReference type="InterPro" id="IPR003593">
    <property type="entry name" value="AAA+_ATPase"/>
</dbReference>
<dbReference type="PANTHER" id="PTHR42734:SF6">
    <property type="entry name" value="MOLYBDATE IMPORT ATP-BINDING PROTEIN MOLC"/>
    <property type="match status" value="1"/>
</dbReference>
<keyword evidence="6" id="KW-0406">Ion transport</keyword>